<feature type="region of interest" description="Disordered" evidence="1">
    <location>
        <begin position="43"/>
        <end position="68"/>
    </location>
</feature>
<sequence length="363" mass="40897">MKNASKWMMVVSILSIITACEGRIDPQPARGNEVGAATVATNTADLQTDAKEKDNKTNQSNNADSTDPKMLACQKELEERGQFSASEGDVDYESGFRIFPLLHFIMTKKSIEANKPEQTAYMKDNPIFVTNNDKYAPSLLFAIIHSKRTGVLHGVSAFPDNKVTKYYKSMVGSAKQGEFPQVPATDVGPTNKGVEINRKTWVNELAEYTEPCKDSLILPTTKTAPPFFNYSDYVYPFSKEIDFVAGAEGVGAGLEKSIQRYVDEKKIRIPILFYCPGCKVENVVMVQNNVELKFTEATTNSEWQKWLGSDWHMYISEKVDFDEKVFADAFFYRMRTHLPPFISEYPSTVQATINGEQVKYVNR</sequence>
<dbReference type="PROSITE" id="PS51257">
    <property type="entry name" value="PROKAR_LIPOPROTEIN"/>
    <property type="match status" value="1"/>
</dbReference>
<protein>
    <recommendedName>
        <fullName evidence="4">Lipoprotein</fullName>
    </recommendedName>
</protein>
<gene>
    <name evidence="2" type="ORF">C8Z91_08210</name>
</gene>
<proteinExistence type="predicted"/>
<dbReference type="RefSeq" id="WP_108531012.1">
    <property type="nucleotide sequence ID" value="NZ_PYHP01000022.1"/>
</dbReference>
<evidence type="ECO:0000313" key="3">
    <source>
        <dbReference type="Proteomes" id="UP000244184"/>
    </source>
</evidence>
<accession>A0A2T6G5H2</accession>
<evidence type="ECO:0000313" key="2">
    <source>
        <dbReference type="EMBL" id="PUA39403.1"/>
    </source>
</evidence>
<comment type="caution">
    <text evidence="2">The sequence shown here is derived from an EMBL/GenBank/DDBJ whole genome shotgun (WGS) entry which is preliminary data.</text>
</comment>
<organism evidence="2 3">
    <name type="scientific">Paenibacillus elgii</name>
    <dbReference type="NCBI Taxonomy" id="189691"/>
    <lineage>
        <taxon>Bacteria</taxon>
        <taxon>Bacillati</taxon>
        <taxon>Bacillota</taxon>
        <taxon>Bacilli</taxon>
        <taxon>Bacillales</taxon>
        <taxon>Paenibacillaceae</taxon>
        <taxon>Paenibacillus</taxon>
    </lineage>
</organism>
<dbReference type="AlphaFoldDB" id="A0A2T6G5H2"/>
<evidence type="ECO:0000256" key="1">
    <source>
        <dbReference type="SAM" id="MobiDB-lite"/>
    </source>
</evidence>
<reference evidence="2 3" key="1">
    <citation type="submission" date="2018-03" db="EMBL/GenBank/DDBJ databases">
        <title>Genome sequence of Paenibacillus elgii strain AC13 an antimicrobial compound producing bacteria.</title>
        <authorList>
            <person name="Kurokawa A.S."/>
            <person name="Araujo J.F."/>
            <person name="Costa R.A."/>
            <person name="Ortega D.B."/>
            <person name="Pires A.S."/>
            <person name="Pappas G.J.Jr."/>
            <person name="Franco O.L."/>
            <person name="Barreto C."/>
            <person name="Magalhaes B.S."/>
            <person name="Kruger R.H."/>
        </authorList>
    </citation>
    <scope>NUCLEOTIDE SEQUENCE [LARGE SCALE GENOMIC DNA]</scope>
    <source>
        <strain evidence="2 3">AC13</strain>
    </source>
</reference>
<dbReference type="Proteomes" id="UP000244184">
    <property type="component" value="Unassembled WGS sequence"/>
</dbReference>
<name>A0A2T6G5H2_9BACL</name>
<evidence type="ECO:0008006" key="4">
    <source>
        <dbReference type="Google" id="ProtNLM"/>
    </source>
</evidence>
<dbReference type="EMBL" id="PYHP01000022">
    <property type="protein sequence ID" value="PUA39403.1"/>
    <property type="molecule type" value="Genomic_DNA"/>
</dbReference>